<dbReference type="SUPFAM" id="SSF52418">
    <property type="entry name" value="Nucleoside phosphorylase/phosphoribosyltransferase catalytic domain"/>
    <property type="match status" value="1"/>
</dbReference>
<dbReference type="Pfam" id="PF00591">
    <property type="entry name" value="Glycos_transf_3"/>
    <property type="match status" value="1"/>
</dbReference>
<dbReference type="SUPFAM" id="SSF47648">
    <property type="entry name" value="Nucleoside phosphorylase/phosphoribosyltransferase N-terminal domain"/>
    <property type="match status" value="1"/>
</dbReference>
<dbReference type="PANTHER" id="PTHR43285:SF2">
    <property type="entry name" value="ANTHRANILATE PHOSPHORIBOSYLTRANSFERASE"/>
    <property type="match status" value="1"/>
</dbReference>
<dbReference type="InterPro" id="IPR036320">
    <property type="entry name" value="Glycosyl_Trfase_fam3_N_dom_sf"/>
</dbReference>
<keyword evidence="7" id="KW-1185">Reference proteome</keyword>
<dbReference type="InterPro" id="IPR005940">
    <property type="entry name" value="Anthranilate_Pribosyl_Tfrase"/>
</dbReference>
<feature type="region of interest" description="Disordered" evidence="3">
    <location>
        <begin position="1"/>
        <end position="28"/>
    </location>
</feature>
<dbReference type="Gene3D" id="3.40.1030.10">
    <property type="entry name" value="Nucleoside phosphorylase/phosphoribosyltransferase catalytic domain"/>
    <property type="match status" value="1"/>
</dbReference>
<evidence type="ECO:0000256" key="3">
    <source>
        <dbReference type="SAM" id="MobiDB-lite"/>
    </source>
</evidence>
<dbReference type="Proteomes" id="UP000275078">
    <property type="component" value="Unassembled WGS sequence"/>
</dbReference>
<evidence type="ECO:0000256" key="2">
    <source>
        <dbReference type="ARBA" id="ARBA00022679"/>
    </source>
</evidence>
<dbReference type="GO" id="GO:0000162">
    <property type="term" value="P:L-tryptophan biosynthetic process"/>
    <property type="evidence" value="ECO:0007669"/>
    <property type="project" value="InterPro"/>
</dbReference>
<dbReference type="AlphaFoldDB" id="A0A3N4HK31"/>
<name>A0A3N4HK31_ASCIM</name>
<keyword evidence="1 6" id="KW-0328">Glycosyltransferase</keyword>
<feature type="domain" description="Glycosyl transferase family 3" evidence="4">
    <location>
        <begin position="124"/>
        <end position="378"/>
    </location>
</feature>
<feature type="domain" description="Glycosyl transferase family 3 N-terminal" evidence="5">
    <location>
        <begin position="40"/>
        <end position="100"/>
    </location>
</feature>
<dbReference type="InterPro" id="IPR035902">
    <property type="entry name" value="Nuc_phospho_transferase"/>
</dbReference>
<evidence type="ECO:0000259" key="5">
    <source>
        <dbReference type="Pfam" id="PF02885"/>
    </source>
</evidence>
<dbReference type="GO" id="GO:0004048">
    <property type="term" value="F:anthranilate phosphoribosyltransferase activity"/>
    <property type="evidence" value="ECO:0007669"/>
    <property type="project" value="InterPro"/>
</dbReference>
<evidence type="ECO:0000256" key="1">
    <source>
        <dbReference type="ARBA" id="ARBA00022676"/>
    </source>
</evidence>
<dbReference type="NCBIfam" id="TIGR01245">
    <property type="entry name" value="trpD"/>
    <property type="match status" value="1"/>
</dbReference>
<protein>
    <submittedName>
        <fullName evidence="6">Anthranilate phosphoribosyltransferase</fullName>
    </submittedName>
</protein>
<gene>
    <name evidence="6" type="ORF">BJ508DRAFT_244001</name>
</gene>
<organism evidence="6 7">
    <name type="scientific">Ascobolus immersus RN42</name>
    <dbReference type="NCBI Taxonomy" id="1160509"/>
    <lineage>
        <taxon>Eukaryota</taxon>
        <taxon>Fungi</taxon>
        <taxon>Dikarya</taxon>
        <taxon>Ascomycota</taxon>
        <taxon>Pezizomycotina</taxon>
        <taxon>Pezizomycetes</taxon>
        <taxon>Pezizales</taxon>
        <taxon>Ascobolaceae</taxon>
        <taxon>Ascobolus</taxon>
    </lineage>
</organism>
<reference evidence="6 7" key="1">
    <citation type="journal article" date="2018" name="Nat. Ecol. Evol.">
        <title>Pezizomycetes genomes reveal the molecular basis of ectomycorrhizal truffle lifestyle.</title>
        <authorList>
            <person name="Murat C."/>
            <person name="Payen T."/>
            <person name="Noel B."/>
            <person name="Kuo A."/>
            <person name="Morin E."/>
            <person name="Chen J."/>
            <person name="Kohler A."/>
            <person name="Krizsan K."/>
            <person name="Balestrini R."/>
            <person name="Da Silva C."/>
            <person name="Montanini B."/>
            <person name="Hainaut M."/>
            <person name="Levati E."/>
            <person name="Barry K.W."/>
            <person name="Belfiori B."/>
            <person name="Cichocki N."/>
            <person name="Clum A."/>
            <person name="Dockter R.B."/>
            <person name="Fauchery L."/>
            <person name="Guy J."/>
            <person name="Iotti M."/>
            <person name="Le Tacon F."/>
            <person name="Lindquist E.A."/>
            <person name="Lipzen A."/>
            <person name="Malagnac F."/>
            <person name="Mello A."/>
            <person name="Molinier V."/>
            <person name="Miyauchi S."/>
            <person name="Poulain J."/>
            <person name="Riccioni C."/>
            <person name="Rubini A."/>
            <person name="Sitrit Y."/>
            <person name="Splivallo R."/>
            <person name="Traeger S."/>
            <person name="Wang M."/>
            <person name="Zifcakova L."/>
            <person name="Wipf D."/>
            <person name="Zambonelli A."/>
            <person name="Paolocci F."/>
            <person name="Nowrousian M."/>
            <person name="Ottonello S."/>
            <person name="Baldrian P."/>
            <person name="Spatafora J.W."/>
            <person name="Henrissat B."/>
            <person name="Nagy L.G."/>
            <person name="Aury J.M."/>
            <person name="Wincker P."/>
            <person name="Grigoriev I.V."/>
            <person name="Bonfante P."/>
            <person name="Martin F.M."/>
        </authorList>
    </citation>
    <scope>NUCLEOTIDE SEQUENCE [LARGE SCALE GENOMIC DNA]</scope>
    <source>
        <strain evidence="6 7">RN42</strain>
    </source>
</reference>
<dbReference type="Gene3D" id="1.20.970.10">
    <property type="entry name" value="Transferase, Pyrimidine Nucleoside Phosphorylase, Chain C"/>
    <property type="match status" value="1"/>
</dbReference>
<dbReference type="PANTHER" id="PTHR43285">
    <property type="entry name" value="ANTHRANILATE PHOSPHORIBOSYLTRANSFERASE"/>
    <property type="match status" value="1"/>
</dbReference>
<evidence type="ECO:0000313" key="6">
    <source>
        <dbReference type="EMBL" id="RPA74243.1"/>
    </source>
</evidence>
<dbReference type="Pfam" id="PF02885">
    <property type="entry name" value="Glycos_trans_3N"/>
    <property type="match status" value="1"/>
</dbReference>
<dbReference type="GO" id="GO:0005829">
    <property type="term" value="C:cytosol"/>
    <property type="evidence" value="ECO:0007669"/>
    <property type="project" value="TreeGrafter"/>
</dbReference>
<evidence type="ECO:0000259" key="4">
    <source>
        <dbReference type="Pfam" id="PF00591"/>
    </source>
</evidence>
<proteinExistence type="predicted"/>
<dbReference type="STRING" id="1160509.A0A3N4HK31"/>
<feature type="compositionally biased region" description="Pro residues" evidence="3">
    <location>
        <begin position="7"/>
        <end position="28"/>
    </location>
</feature>
<dbReference type="InterPro" id="IPR017459">
    <property type="entry name" value="Glycosyl_Trfase_fam3_N_dom"/>
</dbReference>
<evidence type="ECO:0000313" key="7">
    <source>
        <dbReference type="Proteomes" id="UP000275078"/>
    </source>
</evidence>
<keyword evidence="2 6" id="KW-0808">Transferase</keyword>
<dbReference type="EMBL" id="ML119796">
    <property type="protein sequence ID" value="RPA74243.1"/>
    <property type="molecule type" value="Genomic_DNA"/>
</dbReference>
<accession>A0A3N4HK31</accession>
<dbReference type="OrthoDB" id="427800at2759"/>
<dbReference type="InterPro" id="IPR000312">
    <property type="entry name" value="Glycosyl_Trfase_fam3"/>
</dbReference>
<sequence>MSDHSPSPAPPTPPIPTPTPSPPPPPAVVPPETVNIAPLLHTLTTSPTSVTPSQILTTITAILSGTVNPVQTASFLTALHLTHLDTHPDVIAAGALALRSVGIPIPFPTPPSNPALARGSYRGGLVDIVGTGGDGHNTFNVSTTSSILAAAFLNVAKHGNKASTSASGSADILVAMGADLAGVTPQKVVSHFTEPDAEGGRYVFLYAPTFHPSLGAVAPIRKLLGHRTLFNLLGPLVNPIDYSLEGGLEARIIGVAKYSMGRVFAEALRELGCTKGMVVSGREGLDEVSCQGGSYVWQLVEEGARVEVREYEIHPTVTFGLPVHELTEVAGGKSPEENAVILTKLLNNELPEGDAILDFVLINTATLFVSAGLVDEVEGDKEDWEWEREGVRGGRKWVAALELAREAVRSGRGGRAWGEYVAMSQR</sequence>